<evidence type="ECO:0000313" key="3">
    <source>
        <dbReference type="Proteomes" id="UP000295388"/>
    </source>
</evidence>
<feature type="transmembrane region" description="Helical" evidence="1">
    <location>
        <begin position="27"/>
        <end position="47"/>
    </location>
</feature>
<feature type="transmembrane region" description="Helical" evidence="1">
    <location>
        <begin position="92"/>
        <end position="110"/>
    </location>
</feature>
<dbReference type="OrthoDB" id="3826541at2"/>
<feature type="transmembrane region" description="Helical" evidence="1">
    <location>
        <begin position="67"/>
        <end position="85"/>
    </location>
</feature>
<feature type="transmembrane region" description="Helical" evidence="1">
    <location>
        <begin position="130"/>
        <end position="147"/>
    </location>
</feature>
<name>A0A4R6KP20_9ACTN</name>
<dbReference type="Proteomes" id="UP000295388">
    <property type="component" value="Unassembled WGS sequence"/>
</dbReference>
<sequence>MSHHPDEDLARDLDTAERELVTDQHKWFAWATVLAALATGITLLLPWSLSRRLGQSVWQLGIDTEPALALTSVAGLLASIAALVFRPGAKAQAATAITGIIAMICAAGAWQANTLDPATDSRPGPGPSFALVAGICWLLCATAQLIADRPHHTPPGDDAIARTVTRLRQSPGGGMGSTRGTEVPD</sequence>
<keyword evidence="3" id="KW-1185">Reference proteome</keyword>
<organism evidence="2 3">
    <name type="scientific">Kribbella caucasensis</name>
    <dbReference type="NCBI Taxonomy" id="2512215"/>
    <lineage>
        <taxon>Bacteria</taxon>
        <taxon>Bacillati</taxon>
        <taxon>Actinomycetota</taxon>
        <taxon>Actinomycetes</taxon>
        <taxon>Propionibacteriales</taxon>
        <taxon>Kribbellaceae</taxon>
        <taxon>Kribbella</taxon>
    </lineage>
</organism>
<keyword evidence="1" id="KW-0472">Membrane</keyword>
<accession>A0A4R6KP20</accession>
<keyword evidence="1" id="KW-0812">Transmembrane</keyword>
<dbReference type="EMBL" id="SNWQ01000001">
    <property type="protein sequence ID" value="TDO54221.1"/>
    <property type="molecule type" value="Genomic_DNA"/>
</dbReference>
<comment type="caution">
    <text evidence="2">The sequence shown here is derived from an EMBL/GenBank/DDBJ whole genome shotgun (WGS) entry which is preliminary data.</text>
</comment>
<keyword evidence="1" id="KW-1133">Transmembrane helix</keyword>
<proteinExistence type="predicted"/>
<gene>
    <name evidence="2" type="ORF">EV643_1012</name>
</gene>
<dbReference type="AlphaFoldDB" id="A0A4R6KP20"/>
<reference evidence="2 3" key="1">
    <citation type="submission" date="2019-03" db="EMBL/GenBank/DDBJ databases">
        <title>Genomic Encyclopedia of Type Strains, Phase III (KMG-III): the genomes of soil and plant-associated and newly described type strains.</title>
        <authorList>
            <person name="Whitman W."/>
        </authorList>
    </citation>
    <scope>NUCLEOTIDE SEQUENCE [LARGE SCALE GENOMIC DNA]</scope>
    <source>
        <strain evidence="2 3">VKM Ac-2527</strain>
    </source>
</reference>
<protein>
    <submittedName>
        <fullName evidence="2">Uncharacterized protein</fullName>
    </submittedName>
</protein>
<dbReference type="RefSeq" id="WP_133797840.1">
    <property type="nucleotide sequence ID" value="NZ_SNWQ01000001.1"/>
</dbReference>
<evidence type="ECO:0000256" key="1">
    <source>
        <dbReference type="SAM" id="Phobius"/>
    </source>
</evidence>
<evidence type="ECO:0000313" key="2">
    <source>
        <dbReference type="EMBL" id="TDO54221.1"/>
    </source>
</evidence>